<evidence type="ECO:0000313" key="1">
    <source>
        <dbReference type="EMBL" id="KAK6733364.1"/>
    </source>
</evidence>
<organism evidence="1 2">
    <name type="scientific">Necator americanus</name>
    <name type="common">Human hookworm</name>
    <dbReference type="NCBI Taxonomy" id="51031"/>
    <lineage>
        <taxon>Eukaryota</taxon>
        <taxon>Metazoa</taxon>
        <taxon>Ecdysozoa</taxon>
        <taxon>Nematoda</taxon>
        <taxon>Chromadorea</taxon>
        <taxon>Rhabditida</taxon>
        <taxon>Rhabditina</taxon>
        <taxon>Rhabditomorpha</taxon>
        <taxon>Strongyloidea</taxon>
        <taxon>Ancylostomatidae</taxon>
        <taxon>Bunostominae</taxon>
        <taxon>Necator</taxon>
    </lineage>
</organism>
<dbReference type="EMBL" id="JAVFWL010000002">
    <property type="protein sequence ID" value="KAK6733364.1"/>
    <property type="molecule type" value="Genomic_DNA"/>
</dbReference>
<name>A0ABR1C6C1_NECAM</name>
<reference evidence="1 2" key="1">
    <citation type="submission" date="2023-08" db="EMBL/GenBank/DDBJ databases">
        <title>A Necator americanus chromosomal reference genome.</title>
        <authorList>
            <person name="Ilik V."/>
            <person name="Petrzelkova K.J."/>
            <person name="Pardy F."/>
            <person name="Fuh T."/>
            <person name="Niatou-Singa F.S."/>
            <person name="Gouil Q."/>
            <person name="Baker L."/>
            <person name="Ritchie M.E."/>
            <person name="Jex A.R."/>
            <person name="Gazzola D."/>
            <person name="Li H."/>
            <person name="Toshio Fujiwara R."/>
            <person name="Zhan B."/>
            <person name="Aroian R.V."/>
            <person name="Pafco B."/>
            <person name="Schwarz E.M."/>
        </authorList>
    </citation>
    <scope>NUCLEOTIDE SEQUENCE [LARGE SCALE GENOMIC DNA]</scope>
    <source>
        <strain evidence="1 2">Aroian</strain>
        <tissue evidence="1">Whole animal</tissue>
    </source>
</reference>
<comment type="caution">
    <text evidence="1">The sequence shown here is derived from an EMBL/GenBank/DDBJ whole genome shotgun (WGS) entry which is preliminary data.</text>
</comment>
<accession>A0ABR1C6C1</accession>
<gene>
    <name evidence="1" type="primary">Necator_chrII.g5025</name>
    <name evidence="1" type="ORF">RB195_017233</name>
</gene>
<evidence type="ECO:0000313" key="2">
    <source>
        <dbReference type="Proteomes" id="UP001303046"/>
    </source>
</evidence>
<protein>
    <submittedName>
        <fullName evidence="1">Uncharacterized protein</fullName>
    </submittedName>
</protein>
<keyword evidence="2" id="KW-1185">Reference proteome</keyword>
<proteinExistence type="predicted"/>
<dbReference type="Proteomes" id="UP001303046">
    <property type="component" value="Unassembled WGS sequence"/>
</dbReference>
<sequence length="72" mass="7843">MVDSMNFLPDAQHDLLMDFTSHERIRHFIASAPLSDNGVQPVESAAFGEQLSAEVQASLAVAVAQCMREPLT</sequence>